<reference evidence="1" key="1">
    <citation type="journal article" date="2019" name="Sci. Rep.">
        <title>Draft genome of Tanacetum cinerariifolium, the natural source of mosquito coil.</title>
        <authorList>
            <person name="Yamashiro T."/>
            <person name="Shiraishi A."/>
            <person name="Satake H."/>
            <person name="Nakayama K."/>
        </authorList>
    </citation>
    <scope>NUCLEOTIDE SEQUENCE</scope>
</reference>
<evidence type="ECO:0000313" key="1">
    <source>
        <dbReference type="EMBL" id="GFD58971.1"/>
    </source>
</evidence>
<proteinExistence type="predicted"/>
<protein>
    <submittedName>
        <fullName evidence="1">Uncharacterized protein</fullName>
    </submittedName>
</protein>
<dbReference type="EMBL" id="BKCJ011859633">
    <property type="protein sequence ID" value="GFD58971.1"/>
    <property type="molecule type" value="Genomic_DNA"/>
</dbReference>
<feature type="non-terminal residue" evidence="1">
    <location>
        <position position="1"/>
    </location>
</feature>
<feature type="non-terminal residue" evidence="1">
    <location>
        <position position="83"/>
    </location>
</feature>
<name>A0A699XPY8_TANCI</name>
<accession>A0A699XPY8</accession>
<organism evidence="1">
    <name type="scientific">Tanacetum cinerariifolium</name>
    <name type="common">Dalmatian daisy</name>
    <name type="synonym">Chrysanthemum cinerariifolium</name>
    <dbReference type="NCBI Taxonomy" id="118510"/>
    <lineage>
        <taxon>Eukaryota</taxon>
        <taxon>Viridiplantae</taxon>
        <taxon>Streptophyta</taxon>
        <taxon>Embryophyta</taxon>
        <taxon>Tracheophyta</taxon>
        <taxon>Spermatophyta</taxon>
        <taxon>Magnoliopsida</taxon>
        <taxon>eudicotyledons</taxon>
        <taxon>Gunneridae</taxon>
        <taxon>Pentapetalae</taxon>
        <taxon>asterids</taxon>
        <taxon>campanulids</taxon>
        <taxon>Asterales</taxon>
        <taxon>Asteraceae</taxon>
        <taxon>Asteroideae</taxon>
        <taxon>Anthemideae</taxon>
        <taxon>Anthemidinae</taxon>
        <taxon>Tanacetum</taxon>
    </lineage>
</organism>
<sequence>PISLRCCAHRHPRPKPFAGPHGFYQRFVLRVLHGVLAGGAAGGGQSQRYPRAGACAALVGQYPGARAGGAGVVAVGAGVFVRR</sequence>
<comment type="caution">
    <text evidence="1">The sequence shown here is derived from an EMBL/GenBank/DDBJ whole genome shotgun (WGS) entry which is preliminary data.</text>
</comment>
<gene>
    <name evidence="1" type="ORF">Tci_930940</name>
</gene>
<dbReference type="AlphaFoldDB" id="A0A699XPY8"/>